<dbReference type="AlphaFoldDB" id="A0A249MR87"/>
<dbReference type="Proteomes" id="UP000217141">
    <property type="component" value="Chromosome I"/>
</dbReference>
<dbReference type="EMBL" id="CP022745">
    <property type="protein sequence ID" value="ASY43860.1"/>
    <property type="molecule type" value="Genomic_DNA"/>
</dbReference>
<evidence type="ECO:0000313" key="2">
    <source>
        <dbReference type="EMBL" id="ASY43860.1"/>
    </source>
</evidence>
<accession>A0A249MR87</accession>
<protein>
    <submittedName>
        <fullName evidence="2">Uncharacterized protein</fullName>
    </submittedName>
</protein>
<gene>
    <name evidence="2" type="ORF">CJD35_04890</name>
</gene>
<feature type="compositionally biased region" description="Polar residues" evidence="1">
    <location>
        <begin position="87"/>
        <end position="97"/>
    </location>
</feature>
<feature type="region of interest" description="Disordered" evidence="1">
    <location>
        <begin position="81"/>
        <end position="106"/>
    </location>
</feature>
<dbReference type="KEGG" id="shyd:CJD35_04890"/>
<sequence>MTIAVRFPDGSVRNVPAQLKEVPALGSANGQPVFERVPLNCDPVWRFQRVGDDWYAAPRSGSLSVLKPILPEWWRTVRHMGLDDSTPRSAKQSQSQGRRGPIDTAA</sequence>
<organism evidence="2 3">
    <name type="scientific">Sphingobium xenophagum</name>
    <dbReference type="NCBI Taxonomy" id="121428"/>
    <lineage>
        <taxon>Bacteria</taxon>
        <taxon>Pseudomonadati</taxon>
        <taxon>Pseudomonadota</taxon>
        <taxon>Alphaproteobacteria</taxon>
        <taxon>Sphingomonadales</taxon>
        <taxon>Sphingomonadaceae</taxon>
        <taxon>Sphingobium</taxon>
    </lineage>
</organism>
<proteinExistence type="predicted"/>
<dbReference type="RefSeq" id="WP_017182934.1">
    <property type="nucleotide sequence ID" value="NZ_CP022745.1"/>
</dbReference>
<evidence type="ECO:0000256" key="1">
    <source>
        <dbReference type="SAM" id="MobiDB-lite"/>
    </source>
</evidence>
<name>A0A249MR87_SPHXE</name>
<evidence type="ECO:0000313" key="3">
    <source>
        <dbReference type="Proteomes" id="UP000217141"/>
    </source>
</evidence>
<reference evidence="2 3" key="1">
    <citation type="submission" date="2017-08" db="EMBL/GenBank/DDBJ databases">
        <title>Whole Genome Sequence of Sphingobium hydrophobicum C1: Insights into Adaption to the Electronic-waste Contaminated Sediment.</title>
        <authorList>
            <person name="Song D."/>
            <person name="Chen X."/>
            <person name="Xu M."/>
        </authorList>
    </citation>
    <scope>NUCLEOTIDE SEQUENCE [LARGE SCALE GENOMIC DNA]</scope>
    <source>
        <strain evidence="2 3">C1</strain>
    </source>
</reference>